<keyword evidence="2 4" id="KW-0413">Isomerase</keyword>
<evidence type="ECO:0000256" key="1">
    <source>
        <dbReference type="ARBA" id="ARBA00008270"/>
    </source>
</evidence>
<dbReference type="Gene3D" id="3.10.310.10">
    <property type="entry name" value="Diaminopimelate Epimerase, Chain A, domain 1"/>
    <property type="match status" value="2"/>
</dbReference>
<gene>
    <name evidence="4" type="ORF">Pflav_059750</name>
</gene>
<organism evidence="4 5">
    <name type="scientific">Phytohabitans flavus</name>
    <dbReference type="NCBI Taxonomy" id="1076124"/>
    <lineage>
        <taxon>Bacteria</taxon>
        <taxon>Bacillati</taxon>
        <taxon>Actinomycetota</taxon>
        <taxon>Actinomycetes</taxon>
        <taxon>Micromonosporales</taxon>
        <taxon>Micromonosporaceae</taxon>
    </lineage>
</organism>
<proteinExistence type="inferred from homology"/>
<dbReference type="Proteomes" id="UP000502508">
    <property type="component" value="Chromosome"/>
</dbReference>
<reference evidence="4 5" key="2">
    <citation type="submission" date="2020-03" db="EMBL/GenBank/DDBJ databases">
        <authorList>
            <person name="Ichikawa N."/>
            <person name="Kimura A."/>
            <person name="Kitahashi Y."/>
            <person name="Uohara A."/>
        </authorList>
    </citation>
    <scope>NUCLEOTIDE SEQUENCE [LARGE SCALE GENOMIC DNA]</scope>
    <source>
        <strain evidence="4 5">NBRC 107702</strain>
    </source>
</reference>
<dbReference type="GO" id="GO:0005737">
    <property type="term" value="C:cytoplasm"/>
    <property type="evidence" value="ECO:0007669"/>
    <property type="project" value="TreeGrafter"/>
</dbReference>
<feature type="active site" evidence="3">
    <location>
        <position position="45"/>
    </location>
</feature>
<dbReference type="SUPFAM" id="SSF54506">
    <property type="entry name" value="Diaminopimelate epimerase-like"/>
    <property type="match status" value="1"/>
</dbReference>
<dbReference type="PANTHER" id="PTHR13774:SF17">
    <property type="entry name" value="PHENAZINE BIOSYNTHESIS-LIKE DOMAIN-CONTAINING PROTEIN"/>
    <property type="match status" value="1"/>
</dbReference>
<protein>
    <submittedName>
        <fullName evidence="4">Isomerase</fullName>
    </submittedName>
</protein>
<dbReference type="GO" id="GO:0016853">
    <property type="term" value="F:isomerase activity"/>
    <property type="evidence" value="ECO:0007669"/>
    <property type="project" value="UniProtKB-KW"/>
</dbReference>
<dbReference type="RefSeq" id="WP_173039571.1">
    <property type="nucleotide sequence ID" value="NZ_AP022870.1"/>
</dbReference>
<evidence type="ECO:0000313" key="5">
    <source>
        <dbReference type="Proteomes" id="UP000502508"/>
    </source>
</evidence>
<evidence type="ECO:0000256" key="2">
    <source>
        <dbReference type="ARBA" id="ARBA00023235"/>
    </source>
</evidence>
<accession>A0A6F8Y0G0</accession>
<evidence type="ECO:0000313" key="4">
    <source>
        <dbReference type="EMBL" id="BCB79565.1"/>
    </source>
</evidence>
<name>A0A6F8Y0G0_9ACTN</name>
<evidence type="ECO:0000256" key="3">
    <source>
        <dbReference type="PIRSR" id="PIRSR016184-1"/>
    </source>
</evidence>
<dbReference type="PANTHER" id="PTHR13774">
    <property type="entry name" value="PHENAZINE BIOSYNTHESIS PROTEIN"/>
    <property type="match status" value="1"/>
</dbReference>
<dbReference type="Pfam" id="PF02567">
    <property type="entry name" value="PhzC-PhzF"/>
    <property type="match status" value="1"/>
</dbReference>
<dbReference type="KEGG" id="pfla:Pflav_059750"/>
<keyword evidence="5" id="KW-1185">Reference proteome</keyword>
<dbReference type="PIRSF" id="PIRSF016184">
    <property type="entry name" value="PhzC_PhzF"/>
    <property type="match status" value="1"/>
</dbReference>
<comment type="similarity">
    <text evidence="1">Belongs to the PhzF family.</text>
</comment>
<sequence length="256" mass="27403">MKFFVVDAFTGNAFSGNPASVVLVDGDFPADGWLQAVAAEFRHAETAFVRSCGERVWDLRWFTPIVEIDLCGHATLATAHVLGGDNTFRTRGGVLRARTSEPGWVELDFPADPTEAVEPTAQLRAALGGAEVVAAGRGKYDLLVQVASEEHVRRLRPDTEALGRMPYRGVLVTAADGTANGVVSRCFYPAVGTPEDPAAGSAHCTIGGWWFERLGVEEVAARQLSKRGGALRVARREGRVLLTGQAVTVMRGELVG</sequence>
<reference evidence="4 5" key="1">
    <citation type="submission" date="2020-03" db="EMBL/GenBank/DDBJ databases">
        <title>Whole genome shotgun sequence of Phytohabitans flavus NBRC 107702.</title>
        <authorList>
            <person name="Komaki H."/>
            <person name="Tamura T."/>
        </authorList>
    </citation>
    <scope>NUCLEOTIDE SEQUENCE [LARGE SCALE GENOMIC DNA]</scope>
    <source>
        <strain evidence="4 5">NBRC 107702</strain>
    </source>
</reference>
<dbReference type="InterPro" id="IPR003719">
    <property type="entry name" value="Phenazine_PhzF-like"/>
</dbReference>
<dbReference type="AlphaFoldDB" id="A0A6F8Y0G0"/>
<dbReference type="EMBL" id="AP022870">
    <property type="protein sequence ID" value="BCB79565.1"/>
    <property type="molecule type" value="Genomic_DNA"/>
</dbReference>